<dbReference type="Proteomes" id="UP000198405">
    <property type="component" value="Unassembled WGS sequence"/>
</dbReference>
<feature type="domain" description="HTH cro/C1-type" evidence="2">
    <location>
        <begin position="10"/>
        <end position="65"/>
    </location>
</feature>
<accession>A0A238YT71</accession>
<evidence type="ECO:0000313" key="3">
    <source>
        <dbReference type="EMBL" id="SNR73864.1"/>
    </source>
</evidence>
<gene>
    <name evidence="3" type="ORF">SAMN06265340_104147</name>
</gene>
<evidence type="ECO:0000259" key="2">
    <source>
        <dbReference type="PROSITE" id="PS50943"/>
    </source>
</evidence>
<dbReference type="PROSITE" id="PS50943">
    <property type="entry name" value="HTH_CROC1"/>
    <property type="match status" value="1"/>
</dbReference>
<evidence type="ECO:0000256" key="1">
    <source>
        <dbReference type="ARBA" id="ARBA00023125"/>
    </source>
</evidence>
<proteinExistence type="predicted"/>
<evidence type="ECO:0000313" key="4">
    <source>
        <dbReference type="Proteomes" id="UP000198405"/>
    </source>
</evidence>
<dbReference type="GO" id="GO:0003677">
    <property type="term" value="F:DNA binding"/>
    <property type="evidence" value="ECO:0007669"/>
    <property type="project" value="UniProtKB-KW"/>
</dbReference>
<protein>
    <submittedName>
        <fullName evidence="3">Helix-turn-helix</fullName>
    </submittedName>
</protein>
<dbReference type="CDD" id="cd00093">
    <property type="entry name" value="HTH_XRE"/>
    <property type="match status" value="1"/>
</dbReference>
<dbReference type="PANTHER" id="PTHR46797:SF1">
    <property type="entry name" value="METHYLPHOSPHONATE SYNTHASE"/>
    <property type="match status" value="1"/>
</dbReference>
<dbReference type="OrthoDB" id="9805037at2"/>
<dbReference type="Gene3D" id="1.10.260.40">
    <property type="entry name" value="lambda repressor-like DNA-binding domains"/>
    <property type="match status" value="1"/>
</dbReference>
<dbReference type="GO" id="GO:0005829">
    <property type="term" value="C:cytosol"/>
    <property type="evidence" value="ECO:0007669"/>
    <property type="project" value="TreeGrafter"/>
</dbReference>
<dbReference type="EMBL" id="FZOB01000004">
    <property type="protein sequence ID" value="SNR73864.1"/>
    <property type="molecule type" value="Genomic_DNA"/>
</dbReference>
<dbReference type="RefSeq" id="WP_089322891.1">
    <property type="nucleotide sequence ID" value="NZ_FZOB01000004.1"/>
</dbReference>
<dbReference type="InterPro" id="IPR050807">
    <property type="entry name" value="TransReg_Diox_bact_type"/>
</dbReference>
<dbReference type="AlphaFoldDB" id="A0A238YT71"/>
<dbReference type="Pfam" id="PF01381">
    <property type="entry name" value="HTH_3"/>
    <property type="match status" value="1"/>
</dbReference>
<sequence>MEYWKIGKKIKEIRKRKGLTQEEVARRAGISRQTLSALENGYIGKTSIASLVRILNQLDCELEIKEKEKIPFFDPSTIE</sequence>
<dbReference type="GO" id="GO:0003700">
    <property type="term" value="F:DNA-binding transcription factor activity"/>
    <property type="evidence" value="ECO:0007669"/>
    <property type="project" value="TreeGrafter"/>
</dbReference>
<dbReference type="SUPFAM" id="SSF47413">
    <property type="entry name" value="lambda repressor-like DNA-binding domains"/>
    <property type="match status" value="1"/>
</dbReference>
<reference evidence="4" key="1">
    <citation type="submission" date="2017-06" db="EMBL/GenBank/DDBJ databases">
        <authorList>
            <person name="Varghese N."/>
            <person name="Submissions S."/>
        </authorList>
    </citation>
    <scope>NUCLEOTIDE SEQUENCE [LARGE SCALE GENOMIC DNA]</scope>
    <source>
        <strain evidence="4">DSM 15668</strain>
    </source>
</reference>
<keyword evidence="1" id="KW-0238">DNA-binding</keyword>
<dbReference type="InterPro" id="IPR010982">
    <property type="entry name" value="Lambda_DNA-bd_dom_sf"/>
</dbReference>
<organism evidence="3 4">
    <name type="scientific">Desulfurobacterium atlanticum</name>
    <dbReference type="NCBI Taxonomy" id="240169"/>
    <lineage>
        <taxon>Bacteria</taxon>
        <taxon>Pseudomonadati</taxon>
        <taxon>Aquificota</taxon>
        <taxon>Aquificia</taxon>
        <taxon>Desulfurobacteriales</taxon>
        <taxon>Desulfurobacteriaceae</taxon>
        <taxon>Desulfurobacterium</taxon>
    </lineage>
</organism>
<dbReference type="PANTHER" id="PTHR46797">
    <property type="entry name" value="HTH-TYPE TRANSCRIPTIONAL REGULATOR"/>
    <property type="match status" value="1"/>
</dbReference>
<dbReference type="InterPro" id="IPR001387">
    <property type="entry name" value="Cro/C1-type_HTH"/>
</dbReference>
<keyword evidence="4" id="KW-1185">Reference proteome</keyword>
<dbReference type="SMART" id="SM00530">
    <property type="entry name" value="HTH_XRE"/>
    <property type="match status" value="1"/>
</dbReference>
<name>A0A238YT71_9BACT</name>